<dbReference type="Proteomes" id="UP000006178">
    <property type="component" value="Chromosome"/>
</dbReference>
<evidence type="ECO:0000259" key="1">
    <source>
        <dbReference type="PROSITE" id="PS51186"/>
    </source>
</evidence>
<dbReference type="InterPro" id="IPR000182">
    <property type="entry name" value="GNAT_dom"/>
</dbReference>
<dbReference type="Gene3D" id="3.40.630.30">
    <property type="match status" value="1"/>
</dbReference>
<dbReference type="KEGG" id="tsh:Tsac_1888"/>
<dbReference type="SUPFAM" id="SSF55729">
    <property type="entry name" value="Acyl-CoA N-acyltransferases (Nat)"/>
    <property type="match status" value="1"/>
</dbReference>
<dbReference type="eggNOG" id="COG1246">
    <property type="taxonomic scope" value="Bacteria"/>
</dbReference>
<feature type="domain" description="N-acetyltransferase" evidence="1">
    <location>
        <begin position="1"/>
        <end position="125"/>
    </location>
</feature>
<organism evidence="2 3">
    <name type="scientific">Thermoanaerobacterium saccharolyticum (strain DSM 8691 / JW/SL-YS485)</name>
    <dbReference type="NCBI Taxonomy" id="1094508"/>
    <lineage>
        <taxon>Bacteria</taxon>
        <taxon>Bacillati</taxon>
        <taxon>Bacillota</taxon>
        <taxon>Clostridia</taxon>
        <taxon>Thermoanaerobacterales</taxon>
        <taxon>Thermoanaerobacteraceae</taxon>
        <taxon>Thermoanaerobacterium</taxon>
    </lineage>
</organism>
<gene>
    <name evidence="2" type="ordered locus">Tsac_1888</name>
</gene>
<dbReference type="BioCyc" id="TSAC1094508:GLMA-1914-MONOMER"/>
<dbReference type="GO" id="GO:0016747">
    <property type="term" value="F:acyltransferase activity, transferring groups other than amino-acyl groups"/>
    <property type="evidence" value="ECO:0007669"/>
    <property type="project" value="InterPro"/>
</dbReference>
<reference evidence="2 3" key="1">
    <citation type="journal article" date="2014" name="Appl. Environ. Microbiol.">
        <title>Profile of Secreted Hydrolases, Associated Proteins, and SlpA in Thermoanaerobacterium saccharolyticum during the Degradation of Hemicellulose.</title>
        <authorList>
            <person name="Currie D.H."/>
            <person name="Guss A.M."/>
            <person name="Herring C.D."/>
            <person name="Giannone R.J."/>
            <person name="Johnson C.M."/>
            <person name="Lankford P.K."/>
            <person name="Brown S.D."/>
            <person name="Hettich R.L."/>
            <person name="Lynd L.R."/>
        </authorList>
    </citation>
    <scope>NUCLEOTIDE SEQUENCE [LARGE SCALE GENOMIC DNA]</scope>
    <source>
        <strain evidence="3">DSM 8691 / JW/SL-YS485</strain>
    </source>
</reference>
<dbReference type="AlphaFoldDB" id="I3VWJ7"/>
<dbReference type="CDD" id="cd04301">
    <property type="entry name" value="NAT_SF"/>
    <property type="match status" value="1"/>
</dbReference>
<dbReference type="PATRIC" id="fig|1094508.3.peg.1912"/>
<name>I3VWJ7_THESW</name>
<sequence length="125" mass="14502">MFKIKFALEEDLKYIKEIADYFKLPLLVDLSKCINMIATDEKPFGFITIKIDNDIAYIIGHAVLPEYQMKGYGTMLLKVALNNVYDFGIKKACIKNSIRDDFYIGNHFKKSDNGLYVDIEELFKK</sequence>
<dbReference type="EMBL" id="CP003184">
    <property type="protein sequence ID" value="AFK86892.1"/>
    <property type="molecule type" value="Genomic_DNA"/>
</dbReference>
<accession>I3VWJ7</accession>
<dbReference type="PROSITE" id="PS51186">
    <property type="entry name" value="GNAT"/>
    <property type="match status" value="1"/>
</dbReference>
<evidence type="ECO:0000313" key="2">
    <source>
        <dbReference type="EMBL" id="AFK86892.1"/>
    </source>
</evidence>
<dbReference type="Pfam" id="PF00583">
    <property type="entry name" value="Acetyltransf_1"/>
    <property type="match status" value="1"/>
</dbReference>
<dbReference type="RefSeq" id="WP_014758747.1">
    <property type="nucleotide sequence ID" value="NC_017992.1"/>
</dbReference>
<dbReference type="InterPro" id="IPR016181">
    <property type="entry name" value="Acyl_CoA_acyltransferase"/>
</dbReference>
<keyword evidence="3" id="KW-1185">Reference proteome</keyword>
<proteinExistence type="predicted"/>
<protein>
    <submittedName>
        <fullName evidence="2">GCN5-related N-acetyltransferase</fullName>
    </submittedName>
</protein>
<evidence type="ECO:0000313" key="3">
    <source>
        <dbReference type="Proteomes" id="UP000006178"/>
    </source>
</evidence>
<dbReference type="STRING" id="1094508.Tsac_1888"/>